<sequence length="154" mass="17163">MAALLIRAQTEAPVPDTVSRSRSPASLLNLAKMPTETERCIEFLLAVFQMHCGKGRNSRQLSKTEFLPFMNTEMAPFTKNPKDPGVLDRGMKQLDRNSDGRLDFQEFLNLIGGLAMACHESFLGSSGSKQKCFSMVSGKARYENGIYIHMLKTI</sequence>
<dbReference type="PROSITE" id="PS50222">
    <property type="entry name" value="EF_HAND_2"/>
    <property type="match status" value="1"/>
</dbReference>
<reference evidence="5" key="1">
    <citation type="submission" date="2024-01" db="EMBL/GenBank/DDBJ databases">
        <title>GRCr8: a new rat reference genome assembly contstructed from accurate long reads and long range scaffolding.</title>
        <authorList>
            <person name="Doris P.A."/>
            <person name="Kalbfleisch T."/>
            <person name="Li K."/>
            <person name="Howe K."/>
            <person name="Wood J."/>
        </authorList>
    </citation>
    <scope>NUCLEOTIDE SEQUENCE [LARGE SCALE GENOMIC DNA]</scope>
    <source>
        <strain evidence="5">Brown Norway</strain>
    </source>
</reference>
<name>F1M053_RAT</name>
<dbReference type="VEuPathDB" id="HostDB:ENSRNOG00000037978"/>
<dbReference type="PANTHER" id="PTHR11639:SF60">
    <property type="entry name" value="PROTEIN S100-A11"/>
    <property type="match status" value="1"/>
</dbReference>
<dbReference type="InterPro" id="IPR028482">
    <property type="entry name" value="S100A11"/>
</dbReference>
<dbReference type="RGD" id="15004266">
    <property type="gene designation" value="AC117299.1"/>
</dbReference>
<evidence type="ECO:0000259" key="4">
    <source>
        <dbReference type="PROSITE" id="PS50222"/>
    </source>
</evidence>
<dbReference type="InterPro" id="IPR011992">
    <property type="entry name" value="EF-hand-dom_pair"/>
</dbReference>
<dbReference type="Bgee" id="ENSRNOG00000037978">
    <property type="expression patterns" value="Expressed in ovary and 1 other cell type or tissue"/>
</dbReference>
<reference evidence="5" key="2">
    <citation type="submission" date="2025-08" db="UniProtKB">
        <authorList>
            <consortium name="Ensembl"/>
        </authorList>
    </citation>
    <scope>IDENTIFICATION</scope>
    <source>
        <strain evidence="5">Brown Norway</strain>
    </source>
</reference>
<keyword evidence="1" id="KW-0479">Metal-binding</keyword>
<keyword evidence="3" id="KW-0106">Calcium</keyword>
<dbReference type="InterPro" id="IPR018247">
    <property type="entry name" value="EF_Hand_1_Ca_BS"/>
</dbReference>
<dbReference type="InterPro" id="IPR002048">
    <property type="entry name" value="EF_hand_dom"/>
</dbReference>
<evidence type="ECO:0000256" key="2">
    <source>
        <dbReference type="ARBA" id="ARBA00022737"/>
    </source>
</evidence>
<evidence type="ECO:0000256" key="1">
    <source>
        <dbReference type="ARBA" id="ARBA00022723"/>
    </source>
</evidence>
<accession>F1M053</accession>
<organism evidence="5 6">
    <name type="scientific">Rattus norvegicus</name>
    <name type="common">Rat</name>
    <dbReference type="NCBI Taxonomy" id="10116"/>
    <lineage>
        <taxon>Eukaryota</taxon>
        <taxon>Metazoa</taxon>
        <taxon>Chordata</taxon>
        <taxon>Craniata</taxon>
        <taxon>Vertebrata</taxon>
        <taxon>Euteleostomi</taxon>
        <taxon>Mammalia</taxon>
        <taxon>Eutheria</taxon>
        <taxon>Euarchontoglires</taxon>
        <taxon>Glires</taxon>
        <taxon>Rodentia</taxon>
        <taxon>Myomorpha</taxon>
        <taxon>Muroidea</taxon>
        <taxon>Muridae</taxon>
        <taxon>Murinae</taxon>
        <taxon>Rattus</taxon>
    </lineage>
</organism>
<dbReference type="AGR" id="RGD:2323644"/>
<dbReference type="HOGENOM" id="CLU_138624_1_0_1"/>
<dbReference type="PANTHER" id="PTHR11639">
    <property type="entry name" value="S100 CALCIUM-BINDING PROTEIN"/>
    <property type="match status" value="1"/>
</dbReference>
<dbReference type="Proteomes" id="UP000002494">
    <property type="component" value="Chromosome 12"/>
</dbReference>
<dbReference type="Pfam" id="PF01023">
    <property type="entry name" value="S_100"/>
    <property type="match status" value="1"/>
</dbReference>
<feature type="domain" description="EF-hand" evidence="4">
    <location>
        <begin position="82"/>
        <end position="117"/>
    </location>
</feature>
<evidence type="ECO:0000256" key="3">
    <source>
        <dbReference type="ARBA" id="ARBA00022837"/>
    </source>
</evidence>
<keyword evidence="2" id="KW-0677">Repeat</keyword>
<dbReference type="Gene3D" id="1.10.238.10">
    <property type="entry name" value="EF-hand"/>
    <property type="match status" value="1"/>
</dbReference>
<dbReference type="RGD" id="2323644">
    <property type="gene designation" value="LOC100359550"/>
</dbReference>
<evidence type="ECO:0000313" key="7">
    <source>
        <dbReference type="RGD" id="2323644"/>
    </source>
</evidence>
<reference evidence="5" key="3">
    <citation type="submission" date="2025-09" db="UniProtKB">
        <authorList>
            <consortium name="Ensembl"/>
        </authorList>
    </citation>
    <scope>IDENTIFICATION</scope>
    <source>
        <strain evidence="5">Brown Norway</strain>
    </source>
</reference>
<dbReference type="GeneTree" id="ENSGT00940000154172"/>
<dbReference type="AlphaFoldDB" id="F1M053"/>
<gene>
    <name evidence="7" type="primary">LOC100359550</name>
    <name evidence="5" type="synonym">AC117299.1</name>
</gene>
<dbReference type="OMA" id="CHESFLG"/>
<proteinExistence type="predicted"/>
<evidence type="ECO:0000313" key="5">
    <source>
        <dbReference type="Ensembl" id="ENSRNOP00000001672.9"/>
    </source>
</evidence>
<dbReference type="GO" id="GO:0044548">
    <property type="term" value="F:S100 protein binding"/>
    <property type="evidence" value="ECO:0000318"/>
    <property type="project" value="GO_Central"/>
</dbReference>
<dbReference type="CDD" id="cd05023">
    <property type="entry name" value="S-100A11"/>
    <property type="match status" value="1"/>
</dbReference>
<dbReference type="GO" id="GO:0005509">
    <property type="term" value="F:calcium ion binding"/>
    <property type="evidence" value="ECO:0000318"/>
    <property type="project" value="GO_Central"/>
</dbReference>
<dbReference type="GO" id="GO:0005737">
    <property type="term" value="C:cytoplasm"/>
    <property type="evidence" value="ECO:0000318"/>
    <property type="project" value="GO_Central"/>
</dbReference>
<dbReference type="eggNOG" id="ENOG502SS6H">
    <property type="taxonomic scope" value="Eukaryota"/>
</dbReference>
<dbReference type="InterPro" id="IPR013787">
    <property type="entry name" value="S100_Ca-bd_sub"/>
</dbReference>
<dbReference type="SUPFAM" id="SSF47473">
    <property type="entry name" value="EF-hand"/>
    <property type="match status" value="1"/>
</dbReference>
<dbReference type="SMART" id="SM01394">
    <property type="entry name" value="S_100"/>
    <property type="match status" value="1"/>
</dbReference>
<dbReference type="STRING" id="10116.ENSRNOP00000001672"/>
<dbReference type="PROSITE" id="PS00018">
    <property type="entry name" value="EF_HAND_1"/>
    <property type="match status" value="1"/>
</dbReference>
<dbReference type="Ensembl" id="ENSRNOT00000001672.9">
    <property type="protein sequence ID" value="ENSRNOP00000001672.9"/>
    <property type="gene ID" value="ENSRNOG00000037978.6"/>
</dbReference>
<protein>
    <recommendedName>
        <fullName evidence="4">EF-hand domain-containing protein</fullName>
    </recommendedName>
</protein>
<dbReference type="OrthoDB" id="9451669at2759"/>
<evidence type="ECO:0000313" key="6">
    <source>
        <dbReference type="Proteomes" id="UP000002494"/>
    </source>
</evidence>
<dbReference type="InParanoid" id="F1M053"/>
<keyword evidence="6" id="KW-1185">Reference proteome</keyword>
<dbReference type="GO" id="GO:0048306">
    <property type="term" value="F:calcium-dependent protein binding"/>
    <property type="evidence" value="ECO:0000318"/>
    <property type="project" value="GO_Central"/>
</dbReference>
<dbReference type="GO" id="GO:0042127">
    <property type="term" value="P:regulation of cell population proliferation"/>
    <property type="evidence" value="ECO:0007669"/>
    <property type="project" value="InterPro"/>
</dbReference>
<dbReference type="PaxDb" id="10116-ENSRNOP00000001672"/>
<dbReference type="FunCoup" id="F1M053">
    <property type="interactions" value="24"/>
</dbReference>